<dbReference type="EMBL" id="JAPFFF010000005">
    <property type="protein sequence ID" value="KAK8889648.1"/>
    <property type="molecule type" value="Genomic_DNA"/>
</dbReference>
<comment type="caution">
    <text evidence="1">The sequence shown here is derived from an EMBL/GenBank/DDBJ whole genome shotgun (WGS) entry which is preliminary data.</text>
</comment>
<protein>
    <recommendedName>
        <fullName evidence="3">DUF3447 domain-containing protein</fullName>
    </recommendedName>
</protein>
<reference evidence="1 2" key="1">
    <citation type="submission" date="2024-04" db="EMBL/GenBank/DDBJ databases">
        <title>Tritrichomonas musculus Genome.</title>
        <authorList>
            <person name="Alves-Ferreira E."/>
            <person name="Grigg M."/>
            <person name="Lorenzi H."/>
            <person name="Galac M."/>
        </authorList>
    </citation>
    <scope>NUCLEOTIDE SEQUENCE [LARGE SCALE GENOMIC DNA]</scope>
    <source>
        <strain evidence="1 2">EAF2021</strain>
    </source>
</reference>
<evidence type="ECO:0000313" key="1">
    <source>
        <dbReference type="EMBL" id="KAK8889648.1"/>
    </source>
</evidence>
<dbReference type="PANTHER" id="PTHR24159:SF5">
    <property type="entry name" value="ANK_REP_REGION DOMAIN-CONTAINING PROTEIN"/>
    <property type="match status" value="1"/>
</dbReference>
<dbReference type="PANTHER" id="PTHR24159">
    <property type="match status" value="1"/>
</dbReference>
<dbReference type="SUPFAM" id="SSF48403">
    <property type="entry name" value="Ankyrin repeat"/>
    <property type="match status" value="1"/>
</dbReference>
<sequence>MDTKAYIEKMQSIQETFLEFIDSNKDLQDDSLIKDFNSFNYLKISFENISYHEKKSVFKEILLLISSICANHQRTATLNKKIETILCIFLEEMKKTLSNHEIFHIFRCNPNILLFLFKEQIIQIDEYISKRLQPFESYFSPEIISFYNGSQAKISQDIEEKRKKGNNDNYICNLIQNDLVEEFITYVTKTNFPLSGKIPQSKFETNLLLIEKNPSLIEYAAFCGAIQIFQYLRINGVILTGSLWIYAIHSRNPDLIHLLEEIHVEPNDATFSECLIESIKCYHNEIADYIKDNHLARNIDIFPNIIKYHNYSFFNENVKGHEYQLIQYGYSSIVKNLLNDFKDINAKVIFIITFIKFNNLVLLMEFFILKFLNQVSIYLIYVICDRYEISIIFY</sequence>
<accession>A0ABR2KFE2</accession>
<evidence type="ECO:0008006" key="3">
    <source>
        <dbReference type="Google" id="ProtNLM"/>
    </source>
</evidence>
<keyword evidence="2" id="KW-1185">Reference proteome</keyword>
<gene>
    <name evidence="1" type="ORF">M9Y10_034401</name>
</gene>
<evidence type="ECO:0000313" key="2">
    <source>
        <dbReference type="Proteomes" id="UP001470230"/>
    </source>
</evidence>
<name>A0ABR2KFE2_9EUKA</name>
<proteinExistence type="predicted"/>
<dbReference type="InterPro" id="IPR036770">
    <property type="entry name" value="Ankyrin_rpt-contain_sf"/>
</dbReference>
<organism evidence="1 2">
    <name type="scientific">Tritrichomonas musculus</name>
    <dbReference type="NCBI Taxonomy" id="1915356"/>
    <lineage>
        <taxon>Eukaryota</taxon>
        <taxon>Metamonada</taxon>
        <taxon>Parabasalia</taxon>
        <taxon>Tritrichomonadida</taxon>
        <taxon>Tritrichomonadidae</taxon>
        <taxon>Tritrichomonas</taxon>
    </lineage>
</organism>
<dbReference type="Proteomes" id="UP001470230">
    <property type="component" value="Unassembled WGS sequence"/>
</dbReference>